<proteinExistence type="predicted"/>
<comment type="caution">
    <text evidence="2">The sequence shown here is derived from an EMBL/GenBank/DDBJ whole genome shotgun (WGS) entry which is preliminary data.</text>
</comment>
<feature type="compositionally biased region" description="Basic residues" evidence="1">
    <location>
        <begin position="35"/>
        <end position="50"/>
    </location>
</feature>
<gene>
    <name evidence="2" type="ORF">GSTENG00002166001</name>
</gene>
<dbReference type="EMBL" id="CAAE01005243">
    <property type="protein sequence ID" value="CAF88654.1"/>
    <property type="molecule type" value="Genomic_DNA"/>
</dbReference>
<dbReference type="KEGG" id="tng:GSTEN00002166G001"/>
<organism evidence="2">
    <name type="scientific">Tetraodon nigroviridis</name>
    <name type="common">Spotted green pufferfish</name>
    <name type="synonym">Chelonodon nigroviridis</name>
    <dbReference type="NCBI Taxonomy" id="99883"/>
    <lineage>
        <taxon>Eukaryota</taxon>
        <taxon>Metazoa</taxon>
        <taxon>Chordata</taxon>
        <taxon>Craniata</taxon>
        <taxon>Vertebrata</taxon>
        <taxon>Euteleostomi</taxon>
        <taxon>Actinopterygii</taxon>
        <taxon>Neopterygii</taxon>
        <taxon>Teleostei</taxon>
        <taxon>Neoteleostei</taxon>
        <taxon>Acanthomorphata</taxon>
        <taxon>Eupercaria</taxon>
        <taxon>Tetraodontiformes</taxon>
        <taxon>Tetradontoidea</taxon>
        <taxon>Tetraodontidae</taxon>
        <taxon>Tetraodon</taxon>
    </lineage>
</organism>
<protein>
    <submittedName>
        <fullName evidence="2">(spotted green pufferfish) hypothetical protein</fullName>
    </submittedName>
</protein>
<feature type="compositionally biased region" description="Gly residues" evidence="1">
    <location>
        <begin position="24"/>
        <end position="34"/>
    </location>
</feature>
<sequence length="103" mass="11319">MSKTLKKKKHWSTKVQECTVSWGGSRGAGVGGGGARRRRVRRVPPPRTRRVGGAGLALREGPQQRGRAAGGQRHPGERTHQQRHPGCHPTLPGARPHEDRETR</sequence>
<evidence type="ECO:0000313" key="2">
    <source>
        <dbReference type="EMBL" id="CAF88654.1"/>
    </source>
</evidence>
<accession>Q4TEM8</accession>
<reference evidence="2" key="2">
    <citation type="submission" date="2004-02" db="EMBL/GenBank/DDBJ databases">
        <authorList>
            <consortium name="Genoscope"/>
            <consortium name="Whitehead Institute Centre for Genome Research"/>
        </authorList>
    </citation>
    <scope>NUCLEOTIDE SEQUENCE</scope>
</reference>
<dbReference type="AlphaFoldDB" id="Q4TEM8"/>
<feature type="region of interest" description="Disordered" evidence="1">
    <location>
        <begin position="22"/>
        <end position="103"/>
    </location>
</feature>
<evidence type="ECO:0000256" key="1">
    <source>
        <dbReference type="SAM" id="MobiDB-lite"/>
    </source>
</evidence>
<reference evidence="2" key="1">
    <citation type="journal article" date="2004" name="Nature">
        <title>Genome duplication in the teleost fish Tetraodon nigroviridis reveals the early vertebrate proto-karyotype.</title>
        <authorList>
            <person name="Jaillon O."/>
            <person name="Aury J.-M."/>
            <person name="Brunet F."/>
            <person name="Petit J.-L."/>
            <person name="Stange-Thomann N."/>
            <person name="Mauceli E."/>
            <person name="Bouneau L."/>
            <person name="Fischer C."/>
            <person name="Ozouf-Costaz C."/>
            <person name="Bernot A."/>
            <person name="Nicaud S."/>
            <person name="Jaffe D."/>
            <person name="Fisher S."/>
            <person name="Lutfalla G."/>
            <person name="Dossat C."/>
            <person name="Segurens B."/>
            <person name="Dasilva C."/>
            <person name="Salanoubat M."/>
            <person name="Levy M."/>
            <person name="Boudet N."/>
            <person name="Castellano S."/>
            <person name="Anthouard V."/>
            <person name="Jubin C."/>
            <person name="Castelli V."/>
            <person name="Katinka M."/>
            <person name="Vacherie B."/>
            <person name="Biemont C."/>
            <person name="Skalli Z."/>
            <person name="Cattolico L."/>
            <person name="Poulain J."/>
            <person name="De Berardinis V."/>
            <person name="Cruaud C."/>
            <person name="Duprat S."/>
            <person name="Brottier P."/>
            <person name="Coutanceau J.-P."/>
            <person name="Gouzy J."/>
            <person name="Parra G."/>
            <person name="Lardier G."/>
            <person name="Chapple C."/>
            <person name="McKernan K.J."/>
            <person name="McEwan P."/>
            <person name="Bosak S."/>
            <person name="Kellis M."/>
            <person name="Volff J.-N."/>
            <person name="Guigo R."/>
            <person name="Zody M.C."/>
            <person name="Mesirov J."/>
            <person name="Lindblad-Toh K."/>
            <person name="Birren B."/>
            <person name="Nusbaum C."/>
            <person name="Kahn D."/>
            <person name="Robinson-Rechavi M."/>
            <person name="Laudet V."/>
            <person name="Schachter V."/>
            <person name="Quetier F."/>
            <person name="Saurin W."/>
            <person name="Scarpelli C."/>
            <person name="Wincker P."/>
            <person name="Lander E.S."/>
            <person name="Weissenbach J."/>
            <person name="Roest Crollius H."/>
        </authorList>
    </citation>
    <scope>NUCLEOTIDE SEQUENCE [LARGE SCALE GENOMIC DNA]</scope>
</reference>
<feature type="compositionally biased region" description="Low complexity" evidence="1">
    <location>
        <begin position="63"/>
        <end position="72"/>
    </location>
</feature>
<name>Q4TEM8_TETNG</name>